<keyword evidence="6 11" id="KW-0274">FAD</keyword>
<protein>
    <submittedName>
        <fullName evidence="14">Dihydroorotate dehydrogenase, electron transfer subunit</fullName>
    </submittedName>
</protein>
<dbReference type="EMBL" id="FLUQ01000001">
    <property type="protein sequence ID" value="SBV97650.1"/>
    <property type="molecule type" value="Genomic_DNA"/>
</dbReference>
<comment type="cofactor">
    <cofactor evidence="11">
        <name>FAD</name>
        <dbReference type="ChEBI" id="CHEBI:57692"/>
    </cofactor>
    <text evidence="11">Binds 1 FAD per subunit.</text>
</comment>
<keyword evidence="7" id="KW-0249">Electron transport</keyword>
<evidence type="ECO:0000256" key="9">
    <source>
        <dbReference type="ARBA" id="ARBA00023014"/>
    </source>
</evidence>
<dbReference type="InterPro" id="IPR039261">
    <property type="entry name" value="FNR_nucleotide-bd"/>
</dbReference>
<feature type="binding site" evidence="12">
    <location>
        <position position="256"/>
    </location>
    <ligand>
        <name>[2Fe-2S] cluster</name>
        <dbReference type="ChEBI" id="CHEBI:190135"/>
    </ligand>
</feature>
<keyword evidence="9 12" id="KW-0411">Iron-sulfur</keyword>
<dbReference type="Pfam" id="PF10418">
    <property type="entry name" value="DHODB_Fe-S_bind"/>
    <property type="match status" value="1"/>
</dbReference>
<evidence type="ECO:0000256" key="3">
    <source>
        <dbReference type="ARBA" id="ARBA00022630"/>
    </source>
</evidence>
<dbReference type="PIRSF" id="PIRSF006816">
    <property type="entry name" value="Cyc3_hyd_g"/>
    <property type="match status" value="1"/>
</dbReference>
<dbReference type="PANTHER" id="PTHR43513:SF3">
    <property type="entry name" value="DIHYDROOROTATE DEHYDROGENASE B (NAD(+)), ELECTRON TRANSFER SUBUNIT-RELATED"/>
    <property type="match status" value="1"/>
</dbReference>
<dbReference type="InterPro" id="IPR019480">
    <property type="entry name" value="Dihydroorotate_DH_Fe-S-bd"/>
</dbReference>
<accession>A0A212JDY4</accession>
<dbReference type="GO" id="GO:0006221">
    <property type="term" value="P:pyrimidine nucleotide biosynthetic process"/>
    <property type="evidence" value="ECO:0007669"/>
    <property type="project" value="InterPro"/>
</dbReference>
<dbReference type="InterPro" id="IPR012165">
    <property type="entry name" value="Cyt_c3_hydrogenase_gsu"/>
</dbReference>
<dbReference type="Gene3D" id="2.40.30.10">
    <property type="entry name" value="Translation factors"/>
    <property type="match status" value="1"/>
</dbReference>
<dbReference type="InterPro" id="IPR017938">
    <property type="entry name" value="Riboflavin_synthase-like_b-brl"/>
</dbReference>
<feature type="binding site" evidence="11">
    <location>
        <begin position="88"/>
        <end position="90"/>
    </location>
    <ligand>
        <name>FAD</name>
        <dbReference type="ChEBI" id="CHEBI:57692"/>
    </ligand>
</feature>
<feature type="binding site" evidence="12">
    <location>
        <position position="281"/>
    </location>
    <ligand>
        <name>[2Fe-2S] cluster</name>
        <dbReference type="ChEBI" id="CHEBI:190135"/>
    </ligand>
</feature>
<keyword evidence="5 12" id="KW-0479">Metal-binding</keyword>
<evidence type="ECO:0000256" key="11">
    <source>
        <dbReference type="PIRSR" id="PIRSR006816-1"/>
    </source>
</evidence>
<dbReference type="PROSITE" id="PS51384">
    <property type="entry name" value="FAD_FR"/>
    <property type="match status" value="1"/>
</dbReference>
<evidence type="ECO:0000256" key="8">
    <source>
        <dbReference type="ARBA" id="ARBA00023004"/>
    </source>
</evidence>
<keyword evidence="2" id="KW-0813">Transport</keyword>
<evidence type="ECO:0000256" key="7">
    <source>
        <dbReference type="ARBA" id="ARBA00022982"/>
    </source>
</evidence>
<evidence type="ECO:0000256" key="1">
    <source>
        <dbReference type="ARBA" id="ARBA00006422"/>
    </source>
</evidence>
<dbReference type="Gene3D" id="3.40.50.80">
    <property type="entry name" value="Nucleotide-binding domain of ferredoxin-NADP reductase (FNR) module"/>
    <property type="match status" value="1"/>
</dbReference>
<evidence type="ECO:0000256" key="5">
    <source>
        <dbReference type="ARBA" id="ARBA00022723"/>
    </source>
</evidence>
<reference evidence="14" key="1">
    <citation type="submission" date="2016-04" db="EMBL/GenBank/DDBJ databases">
        <authorList>
            <person name="Evans L.H."/>
            <person name="Alamgir A."/>
            <person name="Owens N."/>
            <person name="Weber N.D."/>
            <person name="Virtaneva K."/>
            <person name="Barbian K."/>
            <person name="Babar A."/>
            <person name="Rosenke K."/>
        </authorList>
    </citation>
    <scope>NUCLEOTIDE SEQUENCE</scope>
    <source>
        <strain evidence="14">86</strain>
    </source>
</reference>
<evidence type="ECO:0000256" key="2">
    <source>
        <dbReference type="ARBA" id="ARBA00022448"/>
    </source>
</evidence>
<keyword evidence="4 12" id="KW-0001">2Fe-2S</keyword>
<comment type="cofactor">
    <cofactor evidence="10">
        <name>[2Fe-2S] cluster</name>
        <dbReference type="ChEBI" id="CHEBI:190135"/>
    </cofactor>
</comment>
<dbReference type="AlphaFoldDB" id="A0A212JDY4"/>
<dbReference type="SUPFAM" id="SSF63380">
    <property type="entry name" value="Riboflavin synthase domain-like"/>
    <property type="match status" value="1"/>
</dbReference>
<feature type="binding site" evidence="11">
    <location>
        <begin position="95"/>
        <end position="96"/>
    </location>
    <ligand>
        <name>FAD</name>
        <dbReference type="ChEBI" id="CHEBI:57692"/>
    </ligand>
</feature>
<keyword evidence="8 12" id="KW-0408">Iron</keyword>
<evidence type="ECO:0000256" key="4">
    <source>
        <dbReference type="ARBA" id="ARBA00022714"/>
    </source>
</evidence>
<dbReference type="GO" id="GO:0051537">
    <property type="term" value="F:2 iron, 2 sulfur cluster binding"/>
    <property type="evidence" value="ECO:0007669"/>
    <property type="project" value="UniProtKB-KW"/>
</dbReference>
<dbReference type="SUPFAM" id="SSF52343">
    <property type="entry name" value="Ferredoxin reductase-like, C-terminal NADP-linked domain"/>
    <property type="match status" value="1"/>
</dbReference>
<dbReference type="PANTHER" id="PTHR43513">
    <property type="entry name" value="DIHYDROOROTATE DEHYDROGENASE B (NAD(+)), ELECTRON TRANSFER SUBUNIT"/>
    <property type="match status" value="1"/>
</dbReference>
<dbReference type="InterPro" id="IPR017927">
    <property type="entry name" value="FAD-bd_FR_type"/>
</dbReference>
<evidence type="ECO:0000259" key="13">
    <source>
        <dbReference type="PROSITE" id="PS51384"/>
    </source>
</evidence>
<dbReference type="InterPro" id="IPR050353">
    <property type="entry name" value="PyrK_electron_transfer"/>
</dbReference>
<dbReference type="GO" id="GO:0046872">
    <property type="term" value="F:metal ion binding"/>
    <property type="evidence" value="ECO:0007669"/>
    <property type="project" value="UniProtKB-KW"/>
</dbReference>
<feature type="binding site" evidence="12">
    <location>
        <position position="248"/>
    </location>
    <ligand>
        <name>[2Fe-2S] cluster</name>
        <dbReference type="ChEBI" id="CHEBI:190135"/>
    </ligand>
</feature>
<gene>
    <name evidence="14" type="primary">pyrK</name>
    <name evidence="14" type="ORF">KL86DPRO_11253</name>
</gene>
<keyword evidence="3 11" id="KW-0285">Flavoprotein</keyword>
<evidence type="ECO:0000256" key="10">
    <source>
        <dbReference type="ARBA" id="ARBA00034078"/>
    </source>
</evidence>
<dbReference type="Gene3D" id="2.10.240.10">
    <property type="entry name" value="Dihydroorotate dehydrogenase, electron transfer subunit"/>
    <property type="match status" value="1"/>
</dbReference>
<proteinExistence type="inferred from homology"/>
<name>A0A212JDY4_9DELT</name>
<evidence type="ECO:0000256" key="6">
    <source>
        <dbReference type="ARBA" id="ARBA00022827"/>
    </source>
</evidence>
<dbReference type="GO" id="GO:0016491">
    <property type="term" value="F:oxidoreductase activity"/>
    <property type="evidence" value="ECO:0007669"/>
    <property type="project" value="InterPro"/>
</dbReference>
<feature type="domain" description="FAD-binding FR-type" evidence="13">
    <location>
        <begin position="15"/>
        <end position="120"/>
    </location>
</feature>
<organism evidence="14">
    <name type="scientific">uncultured delta proteobacterium</name>
    <dbReference type="NCBI Taxonomy" id="34034"/>
    <lineage>
        <taxon>Bacteria</taxon>
        <taxon>Deltaproteobacteria</taxon>
        <taxon>environmental samples</taxon>
    </lineage>
</organism>
<feature type="binding site" evidence="12">
    <location>
        <position position="253"/>
    </location>
    <ligand>
        <name>[2Fe-2S] cluster</name>
        <dbReference type="ChEBI" id="CHEBI:190135"/>
    </ligand>
</feature>
<sequence>MQTPDFTIDSPPILPLCREVSVLSLERRASPETGGGELFTLRLRSPGWDAWLPGQFVMIRPHRVSRPDILWARPFSISHADTEELRIVFQVAGRGTADMLELERGETVTVWGPLGNGFAVSRSGPTLLLAGGIGIAPFVGYIEHHPAPETLRLEFGHKHHIDCYPFMECRDAHCSLSEELFPAASHRETCPEDLTRFVAVMDEAIRDVAGRGGLVLACGPMPFLKAVRQFALHHNARAQLSLETRMACGVGACLGCVVKSTAAKSRQAVPVPDGFAYVQTCTNGPVFWADQIDLTE</sequence>
<comment type="cofactor">
    <cofactor evidence="12">
        <name>[2Fe-2S] cluster</name>
        <dbReference type="ChEBI" id="CHEBI:190135"/>
    </cofactor>
    <text evidence="12">Binds 1 [2Fe-2S] cluster per subunit.</text>
</comment>
<dbReference type="InterPro" id="IPR037117">
    <property type="entry name" value="Dihydroorotate_DH_ele_sf"/>
</dbReference>
<feature type="binding site" evidence="11">
    <location>
        <begin position="73"/>
        <end position="76"/>
    </location>
    <ligand>
        <name>FAD</name>
        <dbReference type="ChEBI" id="CHEBI:57692"/>
    </ligand>
</feature>
<evidence type="ECO:0000313" key="14">
    <source>
        <dbReference type="EMBL" id="SBV97650.1"/>
    </source>
</evidence>
<comment type="similarity">
    <text evidence="1">Belongs to the PyrK family.</text>
</comment>
<evidence type="ECO:0000256" key="12">
    <source>
        <dbReference type="PIRSR" id="PIRSR006816-2"/>
    </source>
</evidence>
<dbReference type="GO" id="GO:0050660">
    <property type="term" value="F:flavin adenine dinucleotide binding"/>
    <property type="evidence" value="ECO:0007669"/>
    <property type="project" value="InterPro"/>
</dbReference>